<protein>
    <recommendedName>
        <fullName evidence="7">FAD-binding PCMH-type domain-containing protein</fullName>
    </recommendedName>
</protein>
<dbReference type="Gene3D" id="2.30.110.10">
    <property type="entry name" value="Electron Transport, Fmn-binding Protein, Chain A"/>
    <property type="match status" value="1"/>
</dbReference>
<dbReference type="PROSITE" id="PS00862">
    <property type="entry name" value="OX2_COVAL_FAD"/>
    <property type="match status" value="1"/>
</dbReference>
<evidence type="ECO:0000256" key="5">
    <source>
        <dbReference type="ARBA" id="ARBA00023002"/>
    </source>
</evidence>
<evidence type="ECO:0000256" key="2">
    <source>
        <dbReference type="ARBA" id="ARBA00005466"/>
    </source>
</evidence>
<feature type="region of interest" description="Disordered" evidence="6">
    <location>
        <begin position="1"/>
        <end position="33"/>
    </location>
</feature>
<accession>A0A7Y9DNB8</accession>
<evidence type="ECO:0000256" key="3">
    <source>
        <dbReference type="ARBA" id="ARBA00022630"/>
    </source>
</evidence>
<dbReference type="PROSITE" id="PS51387">
    <property type="entry name" value="FAD_PCMH"/>
    <property type="match status" value="1"/>
</dbReference>
<evidence type="ECO:0000256" key="4">
    <source>
        <dbReference type="ARBA" id="ARBA00022827"/>
    </source>
</evidence>
<dbReference type="InterPro" id="IPR016169">
    <property type="entry name" value="FAD-bd_PCMH_sub2"/>
</dbReference>
<dbReference type="Gene3D" id="3.30.465.10">
    <property type="match status" value="1"/>
</dbReference>
<dbReference type="SUPFAM" id="SSF56176">
    <property type="entry name" value="FAD-binding/transporter-associated domain-like"/>
    <property type="match status" value="1"/>
</dbReference>
<dbReference type="Pfam" id="PF01565">
    <property type="entry name" value="FAD_binding_4"/>
    <property type="match status" value="1"/>
</dbReference>
<evidence type="ECO:0000256" key="1">
    <source>
        <dbReference type="ARBA" id="ARBA00001974"/>
    </source>
</evidence>
<name>A0A7Y9DNB8_9ACTN</name>
<evidence type="ECO:0000313" key="9">
    <source>
        <dbReference type="Proteomes" id="UP000521922"/>
    </source>
</evidence>
<feature type="compositionally biased region" description="Low complexity" evidence="6">
    <location>
        <begin position="1"/>
        <end position="20"/>
    </location>
</feature>
<reference evidence="8 9" key="1">
    <citation type="submission" date="2020-07" db="EMBL/GenBank/DDBJ databases">
        <title>Sequencing the genomes of 1000 actinobacteria strains.</title>
        <authorList>
            <person name="Klenk H.-P."/>
        </authorList>
    </citation>
    <scope>NUCLEOTIDE SEQUENCE [LARGE SCALE GENOMIC DNA]</scope>
    <source>
        <strain evidence="8 9">DSM 7487</strain>
    </source>
</reference>
<dbReference type="Gene3D" id="3.40.462.20">
    <property type="match status" value="1"/>
</dbReference>
<dbReference type="Proteomes" id="UP000521922">
    <property type="component" value="Unassembled WGS sequence"/>
</dbReference>
<dbReference type="RefSeq" id="WP_179753575.1">
    <property type="nucleotide sequence ID" value="NZ_BAAAGN010000025.1"/>
</dbReference>
<dbReference type="InterPro" id="IPR012349">
    <property type="entry name" value="Split_barrel_FMN-bd"/>
</dbReference>
<evidence type="ECO:0000256" key="6">
    <source>
        <dbReference type="SAM" id="MobiDB-lite"/>
    </source>
</evidence>
<comment type="caution">
    <text evidence="8">The sequence shown here is derived from an EMBL/GenBank/DDBJ whole genome shotgun (WGS) entry which is preliminary data.</text>
</comment>
<dbReference type="InterPro" id="IPR036318">
    <property type="entry name" value="FAD-bd_PCMH-like_sf"/>
</dbReference>
<dbReference type="InterPro" id="IPR050416">
    <property type="entry name" value="FAD-linked_Oxidoreductase"/>
</dbReference>
<dbReference type="PANTHER" id="PTHR42973">
    <property type="entry name" value="BINDING OXIDOREDUCTASE, PUTATIVE (AFU_ORTHOLOGUE AFUA_1G17690)-RELATED"/>
    <property type="match status" value="1"/>
</dbReference>
<keyword evidence="5" id="KW-0560">Oxidoreductase</keyword>
<dbReference type="SUPFAM" id="SSF50475">
    <property type="entry name" value="FMN-binding split barrel"/>
    <property type="match status" value="1"/>
</dbReference>
<dbReference type="GO" id="GO:0016491">
    <property type="term" value="F:oxidoreductase activity"/>
    <property type="evidence" value="ECO:0007669"/>
    <property type="project" value="UniProtKB-KW"/>
</dbReference>
<dbReference type="GO" id="GO:0071949">
    <property type="term" value="F:FAD binding"/>
    <property type="evidence" value="ECO:0007669"/>
    <property type="project" value="InterPro"/>
</dbReference>
<feature type="domain" description="FAD-binding PCMH-type" evidence="7">
    <location>
        <begin position="64"/>
        <end position="235"/>
    </location>
</feature>
<proteinExistence type="inferred from homology"/>
<comment type="cofactor">
    <cofactor evidence="1">
        <name>FAD</name>
        <dbReference type="ChEBI" id="CHEBI:57692"/>
    </cofactor>
</comment>
<evidence type="ECO:0000259" key="7">
    <source>
        <dbReference type="PROSITE" id="PS51387"/>
    </source>
</evidence>
<keyword evidence="9" id="KW-1185">Reference proteome</keyword>
<dbReference type="InterPro" id="IPR016166">
    <property type="entry name" value="FAD-bd_PCMH"/>
</dbReference>
<dbReference type="EMBL" id="JACCBB010000001">
    <property type="protein sequence ID" value="NYD23683.1"/>
    <property type="molecule type" value="Genomic_DNA"/>
</dbReference>
<dbReference type="InterPro" id="IPR006094">
    <property type="entry name" value="Oxid_FAD_bind_N"/>
</dbReference>
<keyword evidence="4" id="KW-0274">FAD</keyword>
<dbReference type="InterPro" id="IPR006093">
    <property type="entry name" value="Oxy_OxRdtase_FAD_BS"/>
</dbReference>
<gene>
    <name evidence="8" type="ORF">BJ968_003223</name>
</gene>
<comment type="similarity">
    <text evidence="2">Belongs to the oxygen-dependent FAD-linked oxidoreductase family.</text>
</comment>
<keyword evidence="3" id="KW-0285">Flavoprotein</keyword>
<dbReference type="AlphaFoldDB" id="A0A7Y9DNB8"/>
<dbReference type="PANTHER" id="PTHR42973:SF39">
    <property type="entry name" value="FAD-BINDING PCMH-TYPE DOMAIN-CONTAINING PROTEIN"/>
    <property type="match status" value="1"/>
</dbReference>
<organism evidence="8 9">
    <name type="scientific">Kineococcus aurantiacus</name>
    <dbReference type="NCBI Taxonomy" id="37633"/>
    <lineage>
        <taxon>Bacteria</taxon>
        <taxon>Bacillati</taxon>
        <taxon>Actinomycetota</taxon>
        <taxon>Actinomycetes</taxon>
        <taxon>Kineosporiales</taxon>
        <taxon>Kineosporiaceae</taxon>
        <taxon>Kineococcus</taxon>
    </lineage>
</organism>
<sequence>MTTTTTTVESTTGTTPETTTGIPAVPVPPARPGLESLRELCAGAVHLPGDASYDDARRPWNSAVDQRPAAVVHPASTAEVAAVVRAATALGLRVAPQGTGHCAAAVQDLGDAVLLRTSALTGVEVDPDGLTVTVGAGTLWDEAVTAAAAHGLAVLHGSSPDVGVVGYCLGGGIGWYARALGMAAHSVLSAEVVLPDGSVVRAGEGPGEDADLLWALRGGGGFGIVTRLTLRAHRFSTACAGMLVWDAARVEEVLPAWAAWAADAPVEVTTSFRLLRMPPLPSVPEVFRGRHLVLVDGAVLGGAGHAEQVLAPLRALGPEMDTFADVPVASLTRLHMDPEGPTPVVSRSVLVREFPAEAARAFLDAAGPGSGTALLGAEVRQLGGRLAEPSPTAALSHLKGAFLVFGGSLALDEDGHRAGWDSATRLLEAVAPWSDGATYPNFTEEPGETSRAFTPQAWERLQQLKERYDAGAAVVTAHPVTPAGTPARTASSAVSSTASSAVSGTTSGAGLPAPWTPGSFAAADAFLTAEMATLGRDGTPVAWPVVAFPDPVTGHLTVTTSIGLPVKAFNVRRDARVSLLFSDPTGSARPDAPQVLVRGRATCPDVVHADPRGLEDYWRRLFERQPAGAGGSRRATRALMGWYYLRLVITVVPEDVELRPAPGGDGSPLGSLLEVPRRRRGGTVDERLQRVLARERHRTAVLSWAAADGSPRSARVGLLDGPGSGEGFLLDVPEREAVVAGPATLLAHSHDEQLWNQRVTGAWGAVQPTADGWRFTPRRLAPKFPTSPLGVLAFARRARGTADRYLQRRGLAHPAVDWDAYEALHAPRGQRPVRRG</sequence>
<dbReference type="InterPro" id="IPR016167">
    <property type="entry name" value="FAD-bd_PCMH_sub1"/>
</dbReference>
<evidence type="ECO:0000313" key="8">
    <source>
        <dbReference type="EMBL" id="NYD23683.1"/>
    </source>
</evidence>
<dbReference type="Gene3D" id="3.30.43.10">
    <property type="entry name" value="Uridine Diphospho-n-acetylenolpyruvylglucosamine Reductase, domain 2"/>
    <property type="match status" value="1"/>
</dbReference>